<feature type="coiled-coil region" evidence="1">
    <location>
        <begin position="43"/>
        <end position="70"/>
    </location>
</feature>
<evidence type="ECO:0000313" key="2">
    <source>
        <dbReference type="EMBL" id="MED6275852.1"/>
    </source>
</evidence>
<sequence length="135" mass="15690">MSKKPSPFLVAKASATRLEEQFADCESALVEEKTASLERKHETKQYQYQVAELKAEIQSLRIKYANLLLETERTREGKEMEVEKVFPPLHFNPFYQLMTNSWFKQKFKHNSCTFSSIFTSTALCFLLIVNLSSCH</sequence>
<keyword evidence="1" id="KW-0175">Coiled coil</keyword>
<proteinExistence type="predicted"/>
<dbReference type="EMBL" id="JAHUTJ010029292">
    <property type="protein sequence ID" value="MED6275852.1"/>
    <property type="molecule type" value="Genomic_DNA"/>
</dbReference>
<evidence type="ECO:0000313" key="3">
    <source>
        <dbReference type="Proteomes" id="UP001352852"/>
    </source>
</evidence>
<comment type="caution">
    <text evidence="2">The sequence shown here is derived from an EMBL/GenBank/DDBJ whole genome shotgun (WGS) entry which is preliminary data.</text>
</comment>
<name>A0ABU7DL67_9TELE</name>
<protein>
    <submittedName>
        <fullName evidence="2">Uncharacterized protein</fullName>
    </submittedName>
</protein>
<gene>
    <name evidence="2" type="ORF">CHARACLAT_030728</name>
</gene>
<evidence type="ECO:0000256" key="1">
    <source>
        <dbReference type="SAM" id="Coils"/>
    </source>
</evidence>
<accession>A0ABU7DL67</accession>
<keyword evidence="3" id="KW-1185">Reference proteome</keyword>
<organism evidence="2 3">
    <name type="scientific">Characodon lateralis</name>
    <dbReference type="NCBI Taxonomy" id="208331"/>
    <lineage>
        <taxon>Eukaryota</taxon>
        <taxon>Metazoa</taxon>
        <taxon>Chordata</taxon>
        <taxon>Craniata</taxon>
        <taxon>Vertebrata</taxon>
        <taxon>Euteleostomi</taxon>
        <taxon>Actinopterygii</taxon>
        <taxon>Neopterygii</taxon>
        <taxon>Teleostei</taxon>
        <taxon>Neoteleostei</taxon>
        <taxon>Acanthomorphata</taxon>
        <taxon>Ovalentaria</taxon>
        <taxon>Atherinomorphae</taxon>
        <taxon>Cyprinodontiformes</taxon>
        <taxon>Goodeidae</taxon>
        <taxon>Characodon</taxon>
    </lineage>
</organism>
<reference evidence="2 3" key="1">
    <citation type="submission" date="2021-06" db="EMBL/GenBank/DDBJ databases">
        <authorList>
            <person name="Palmer J.M."/>
        </authorList>
    </citation>
    <scope>NUCLEOTIDE SEQUENCE [LARGE SCALE GENOMIC DNA]</scope>
    <source>
        <strain evidence="2 3">CL_MEX2019</strain>
        <tissue evidence="2">Muscle</tissue>
    </source>
</reference>
<dbReference type="Proteomes" id="UP001352852">
    <property type="component" value="Unassembled WGS sequence"/>
</dbReference>